<sequence>MTRTFGRRSARAAALGAAAAVLAATLAACGGGGSGGDGGSTSAPPADGTLTVGLLGDIGMPPDPAIFYAGNGIAIMKNVYDGLVTYENNTDQVTIAPQLATSWEVSDDKLTYTFHLREGVTFHDGTPFTSAAVMPSITRQASLDGGPAYLAAIVSSVDTPDDLTAVVHLKQPNAAFLNYLASPFGPKMLSPTGLTEHAGSDQAQTYLKTHDLGAGPYELTTANVGQLYVLTQYPKYWGGTSPFKTIRLPVYTDASALELAFDKGDVHLVVNALPSSAIPRYADKNVDNYFLPQLAAAQITTNPNKDFFATQEARMAYLQAINRDQLVSQVLGEKFASPATTVYARGMIAGGADKQNISYDPSVMQAYAKTAADKSLVVGFQTNQPNGQKMANIIAAALKADGLDAKVQGYTTDQVFTWSEDPTKGPDTFIDASNGPDGGDPYMWGHVFWDKSGGIDFLQCELPEVNELLDKAVATGDTNLYVQAAQTYSQNGCYLHLSNNNDWILAQKWITGIPQAHNIGAFEVDFSKIGIARS</sequence>
<dbReference type="AlphaFoldDB" id="A0A1V2IHB8"/>
<accession>A0A1V2IHB8</accession>
<dbReference type="GO" id="GO:0042597">
    <property type="term" value="C:periplasmic space"/>
    <property type="evidence" value="ECO:0007669"/>
    <property type="project" value="UniProtKB-ARBA"/>
</dbReference>
<dbReference type="InterPro" id="IPR000914">
    <property type="entry name" value="SBP_5_dom"/>
</dbReference>
<dbReference type="CDD" id="cd00995">
    <property type="entry name" value="PBP2_NikA_DppA_OppA_like"/>
    <property type="match status" value="1"/>
</dbReference>
<dbReference type="Proteomes" id="UP000188929">
    <property type="component" value="Unassembled WGS sequence"/>
</dbReference>
<protein>
    <submittedName>
        <fullName evidence="6">ABC transporter substrate-binding protein</fullName>
    </submittedName>
</protein>
<evidence type="ECO:0000256" key="2">
    <source>
        <dbReference type="ARBA" id="ARBA00022448"/>
    </source>
</evidence>
<name>A0A1V2IHB8_9ACTN</name>
<dbReference type="SUPFAM" id="SSF53850">
    <property type="entry name" value="Periplasmic binding protein-like II"/>
    <property type="match status" value="1"/>
</dbReference>
<dbReference type="Pfam" id="PF00496">
    <property type="entry name" value="SBP_bac_5"/>
    <property type="match status" value="1"/>
</dbReference>
<dbReference type="GO" id="GO:0043190">
    <property type="term" value="C:ATP-binding cassette (ABC) transporter complex"/>
    <property type="evidence" value="ECO:0007669"/>
    <property type="project" value="InterPro"/>
</dbReference>
<keyword evidence="7" id="KW-1185">Reference proteome</keyword>
<dbReference type="EMBL" id="MOMC01000014">
    <property type="protein sequence ID" value="ONH31856.1"/>
    <property type="molecule type" value="Genomic_DNA"/>
</dbReference>
<comment type="similarity">
    <text evidence="1">Belongs to the bacterial solute-binding protein 5 family.</text>
</comment>
<evidence type="ECO:0000259" key="5">
    <source>
        <dbReference type="Pfam" id="PF00496"/>
    </source>
</evidence>
<dbReference type="GO" id="GO:0015833">
    <property type="term" value="P:peptide transport"/>
    <property type="evidence" value="ECO:0007669"/>
    <property type="project" value="TreeGrafter"/>
</dbReference>
<keyword evidence="2" id="KW-0813">Transport</keyword>
<comment type="caution">
    <text evidence="6">The sequence shown here is derived from an EMBL/GenBank/DDBJ whole genome shotgun (WGS) entry which is preliminary data.</text>
</comment>
<feature type="signal peptide" evidence="4">
    <location>
        <begin position="1"/>
        <end position="23"/>
    </location>
</feature>
<feature type="chain" id="PRO_5013070154" evidence="4">
    <location>
        <begin position="24"/>
        <end position="534"/>
    </location>
</feature>
<dbReference type="PROSITE" id="PS51257">
    <property type="entry name" value="PROKAR_LIPOPROTEIN"/>
    <property type="match status" value="1"/>
</dbReference>
<evidence type="ECO:0000313" key="6">
    <source>
        <dbReference type="EMBL" id="ONH31856.1"/>
    </source>
</evidence>
<dbReference type="PIRSF" id="PIRSF002741">
    <property type="entry name" value="MppA"/>
    <property type="match status" value="1"/>
</dbReference>
<dbReference type="PANTHER" id="PTHR30290">
    <property type="entry name" value="PERIPLASMIC BINDING COMPONENT OF ABC TRANSPORTER"/>
    <property type="match status" value="1"/>
</dbReference>
<gene>
    <name evidence="6" type="ORF">BL253_06790</name>
</gene>
<dbReference type="InterPro" id="IPR039424">
    <property type="entry name" value="SBP_5"/>
</dbReference>
<dbReference type="GO" id="GO:1904680">
    <property type="term" value="F:peptide transmembrane transporter activity"/>
    <property type="evidence" value="ECO:0007669"/>
    <property type="project" value="TreeGrafter"/>
</dbReference>
<feature type="domain" description="Solute-binding protein family 5" evidence="5">
    <location>
        <begin position="95"/>
        <end position="452"/>
    </location>
</feature>
<evidence type="ECO:0000256" key="1">
    <source>
        <dbReference type="ARBA" id="ARBA00005695"/>
    </source>
</evidence>
<dbReference type="InterPro" id="IPR030678">
    <property type="entry name" value="Peptide/Ni-bd"/>
</dbReference>
<keyword evidence="3 4" id="KW-0732">Signal</keyword>
<dbReference type="STRING" id="1834516.BL253_06790"/>
<dbReference type="OrthoDB" id="9046151at2"/>
<proteinExistence type="inferred from homology"/>
<dbReference type="Gene3D" id="3.40.190.10">
    <property type="entry name" value="Periplasmic binding protein-like II"/>
    <property type="match status" value="1"/>
</dbReference>
<organism evidence="6 7">
    <name type="scientific">Pseudofrankia asymbiotica</name>
    <dbReference type="NCBI Taxonomy" id="1834516"/>
    <lineage>
        <taxon>Bacteria</taxon>
        <taxon>Bacillati</taxon>
        <taxon>Actinomycetota</taxon>
        <taxon>Actinomycetes</taxon>
        <taxon>Frankiales</taxon>
        <taxon>Frankiaceae</taxon>
        <taxon>Pseudofrankia</taxon>
    </lineage>
</organism>
<dbReference type="Gene3D" id="3.10.105.10">
    <property type="entry name" value="Dipeptide-binding Protein, Domain 3"/>
    <property type="match status" value="1"/>
</dbReference>
<evidence type="ECO:0000256" key="4">
    <source>
        <dbReference type="SAM" id="SignalP"/>
    </source>
</evidence>
<dbReference type="RefSeq" id="WP_076814600.1">
    <property type="nucleotide sequence ID" value="NZ_MOMC01000014.1"/>
</dbReference>
<evidence type="ECO:0000256" key="3">
    <source>
        <dbReference type="ARBA" id="ARBA00022729"/>
    </source>
</evidence>
<reference evidence="7" key="1">
    <citation type="submission" date="2016-10" db="EMBL/GenBank/DDBJ databases">
        <title>Frankia sp. NRRL B-16386 Genome sequencing.</title>
        <authorList>
            <person name="Ghodhbane-Gtari F."/>
            <person name="Swanson E."/>
            <person name="Gueddou A."/>
            <person name="Hezbri K."/>
            <person name="Ktari K."/>
            <person name="Nouioui I."/>
            <person name="Morris K."/>
            <person name="Simpson S."/>
            <person name="Abebe-Akele F."/>
            <person name="Thomas K."/>
            <person name="Gtari M."/>
            <person name="Tisa L.S."/>
        </authorList>
    </citation>
    <scope>NUCLEOTIDE SEQUENCE [LARGE SCALE GENOMIC DNA]</scope>
    <source>
        <strain evidence="7">NRRL B-16386</strain>
    </source>
</reference>
<dbReference type="PANTHER" id="PTHR30290:SF9">
    <property type="entry name" value="OLIGOPEPTIDE-BINDING PROTEIN APPA"/>
    <property type="match status" value="1"/>
</dbReference>
<dbReference type="Gene3D" id="3.90.76.10">
    <property type="entry name" value="Dipeptide-binding Protein, Domain 1"/>
    <property type="match status" value="1"/>
</dbReference>
<evidence type="ECO:0000313" key="7">
    <source>
        <dbReference type="Proteomes" id="UP000188929"/>
    </source>
</evidence>